<organism evidence="2 3">
    <name type="scientific">Portunus trituberculatus</name>
    <name type="common">Swimming crab</name>
    <name type="synonym">Neptunus trituberculatus</name>
    <dbReference type="NCBI Taxonomy" id="210409"/>
    <lineage>
        <taxon>Eukaryota</taxon>
        <taxon>Metazoa</taxon>
        <taxon>Ecdysozoa</taxon>
        <taxon>Arthropoda</taxon>
        <taxon>Crustacea</taxon>
        <taxon>Multicrustacea</taxon>
        <taxon>Malacostraca</taxon>
        <taxon>Eumalacostraca</taxon>
        <taxon>Eucarida</taxon>
        <taxon>Decapoda</taxon>
        <taxon>Pleocyemata</taxon>
        <taxon>Brachyura</taxon>
        <taxon>Eubrachyura</taxon>
        <taxon>Portunoidea</taxon>
        <taxon>Portunidae</taxon>
        <taxon>Portuninae</taxon>
        <taxon>Portunus</taxon>
    </lineage>
</organism>
<evidence type="ECO:0000313" key="2">
    <source>
        <dbReference type="EMBL" id="MPC31718.1"/>
    </source>
</evidence>
<feature type="compositionally biased region" description="Low complexity" evidence="1">
    <location>
        <begin position="261"/>
        <end position="287"/>
    </location>
</feature>
<dbReference type="AlphaFoldDB" id="A0A5B7EDZ0"/>
<evidence type="ECO:0000256" key="1">
    <source>
        <dbReference type="SAM" id="MobiDB-lite"/>
    </source>
</evidence>
<name>A0A5B7EDZ0_PORTR</name>
<reference evidence="2 3" key="1">
    <citation type="submission" date="2019-05" db="EMBL/GenBank/DDBJ databases">
        <title>Another draft genome of Portunus trituberculatus and its Hox gene families provides insights of decapod evolution.</title>
        <authorList>
            <person name="Jeong J.-H."/>
            <person name="Song I."/>
            <person name="Kim S."/>
            <person name="Choi T."/>
            <person name="Kim D."/>
            <person name="Ryu S."/>
            <person name="Kim W."/>
        </authorList>
    </citation>
    <scope>NUCLEOTIDE SEQUENCE [LARGE SCALE GENOMIC DNA]</scope>
    <source>
        <tissue evidence="2">Muscle</tissue>
    </source>
</reference>
<gene>
    <name evidence="2" type="ORF">E2C01_025015</name>
</gene>
<evidence type="ECO:0000313" key="3">
    <source>
        <dbReference type="Proteomes" id="UP000324222"/>
    </source>
</evidence>
<accession>A0A5B7EDZ0</accession>
<dbReference type="EMBL" id="VSRR010002491">
    <property type="protein sequence ID" value="MPC31718.1"/>
    <property type="molecule type" value="Genomic_DNA"/>
</dbReference>
<feature type="region of interest" description="Disordered" evidence="1">
    <location>
        <begin position="250"/>
        <end position="320"/>
    </location>
</feature>
<proteinExistence type="predicted"/>
<dbReference type="Proteomes" id="UP000324222">
    <property type="component" value="Unassembled WGS sequence"/>
</dbReference>
<sequence>MSALWVAATRRPSAEPLSAEGDLREEEVDLMVEEALLRGLGLVLRVAGLVPRGAGLLRVDGLLPRREGLLRVAGLVPRGAGLLLRGPGLVLRVDGLVPRWAELFLCGAGLVLRVAGLVTRAEEAVLCVAGLGLRAGERRLGWSLRVGRSGSVSWAGVCTFFTMKGERMVGVDPWAAGGVLVEGSCGIFWKKISSAPSTVPLMSVFLSRVKRDMKAPCILTSSLMRHDTGRSDSPIFRRFRSSSSRRCRCRASHSRRPLPPRLSSRFLGAARRTSSSTTSTCTRRGTGLSPGGRPRDGLTGDVWPREPSSPPPRETRPGRGSAVCLVELRASPATPWGASRVRRSPGEMVEEVAVLGTPRLVLWWSSSSSFLRGGRVTGSSRGSREHWSAGLQSAASPWELNTWMPEATGGGAVPRCSWEERTCSCSTLVALEGGAGAVLVHALPLPRPHQTREGGAVFLCGGSSVWRVFQGEASWVVKCPLVVGTVWRVGEGVAGAARVVVNVVVKVVVAVVGAGAGAGAVAGAAGTVARGSPPLPTQSQSNEAVFRWCSTLGWPSPEASRRSSCTTLSTDRRFRMLLGLGRESSVHTTSGTSSAFLRLSSRKRSSSEASSRPVGMGKSYSSTFWLSCSAVILVGSGPATDSNLEELWGPRGAAVGNRLSGVSPKRITGRLSSASGSVGPKGGATGLPGLHLHLNLAKAHLFLLTIDGLGGLGLRASPVVLQVTEAHLLSLRAAAAQLAARGGVPIGGLGGTGIERHFRDASLGVGSVGASSILEESRVTLSSLVTRAAASSARSCPIRDASSRKSSRASSPPRLHADDDSVTQELAQLTSVVAVSVTFRDSSFLRARATHSGSLLAVEARSDSCSTWRAARRLRRSLASRTQ</sequence>
<feature type="region of interest" description="Disordered" evidence="1">
    <location>
        <begin position="796"/>
        <end position="822"/>
    </location>
</feature>
<keyword evidence="3" id="KW-1185">Reference proteome</keyword>
<protein>
    <submittedName>
        <fullName evidence="2">Uncharacterized protein</fullName>
    </submittedName>
</protein>
<comment type="caution">
    <text evidence="2">The sequence shown here is derived from an EMBL/GenBank/DDBJ whole genome shotgun (WGS) entry which is preliminary data.</text>
</comment>